<sequence length="588" mass="68123">MKNKHVKRINLLLSILLGAGVFIFFGVYYSYHLHYQEQFQMFLFTSDYFVEQVSHPGGMADYLGGFLTQFYYYSWAGAAILTGAIGGIHRLMVWIANRLGGHPAWYPLTLLPSLCFFILFCDENFLLSGAISVGMVLGALIGYTFIENRRIRLIYWGVGIPLLYLLAGGCAWLFIPLIWITEFCRFAGRRLPWWILVGGTLGIAGVTYWISLAVFPYPADRLLWAIGSYRFPLVFPQMQVIAWLAVILVPLLVARLPEKMTWRYYSGAWVLQFILMLFVLNLYGKYGIGLNKEEVMGYDYHVRMQEWDEVIAMAEKKAPDTPMSVSCLNLALAMKGQLPERMFSFYQRGKEGLLMSFVNDFTIPLVAGEPYYYLGLVNVAQQFVFEAMEAVPDYRKSVRCFKRLAETNLINGRYEVARKYLRILQHTLFYKDWATETLACLNNDEDRVNAHPEYGRLRRLTPRTDFFFNPDLPEMTLEFLLHANPRNRMAYEYLMACTLLKKDVGRFVHYYPLGADLGYSSVPKGYQEALLFYWLMSKHTATDTIPWKINPQTENRLREYAQIFTSARSADALSARFGDTYWFYADFR</sequence>
<dbReference type="EMBL" id="VWEQ01000012">
    <property type="protein sequence ID" value="KAA4751147.1"/>
    <property type="molecule type" value="Genomic_DNA"/>
</dbReference>
<dbReference type="Pfam" id="PF19529">
    <property type="entry name" value="DUF6057"/>
    <property type="match status" value="1"/>
</dbReference>
<name>A0A5M5P3J2_BACFG</name>
<proteinExistence type="predicted"/>
<feature type="transmembrane region" description="Helical" evidence="1">
    <location>
        <begin position="229"/>
        <end position="252"/>
    </location>
</feature>
<keyword evidence="1" id="KW-0472">Membrane</keyword>
<evidence type="ECO:0008006" key="4">
    <source>
        <dbReference type="Google" id="ProtNLM"/>
    </source>
</evidence>
<reference evidence="2 3" key="1">
    <citation type="journal article" date="2019" name="Nat. Med.">
        <title>A library of human gut bacterial isolates paired with longitudinal multiomics data enables mechanistic microbiome research.</title>
        <authorList>
            <person name="Poyet M."/>
            <person name="Groussin M."/>
            <person name="Gibbons S.M."/>
            <person name="Avila-Pacheco J."/>
            <person name="Jiang X."/>
            <person name="Kearney S.M."/>
            <person name="Perrotta A.R."/>
            <person name="Berdy B."/>
            <person name="Zhao S."/>
            <person name="Lieberman T.D."/>
            <person name="Swanson P.K."/>
            <person name="Smith M."/>
            <person name="Roesemann S."/>
            <person name="Alexander J.E."/>
            <person name="Rich S.A."/>
            <person name="Livny J."/>
            <person name="Vlamakis H."/>
            <person name="Clish C."/>
            <person name="Bullock K."/>
            <person name="Deik A."/>
            <person name="Scott J."/>
            <person name="Pierce K.A."/>
            <person name="Xavier R.J."/>
            <person name="Alm E.J."/>
        </authorList>
    </citation>
    <scope>NUCLEOTIDE SEQUENCE [LARGE SCALE GENOMIC DNA]</scope>
    <source>
        <strain evidence="2 3">BIOML-A106</strain>
    </source>
</reference>
<feature type="transmembrane region" description="Helical" evidence="1">
    <location>
        <begin position="264"/>
        <end position="283"/>
    </location>
</feature>
<dbReference type="AlphaFoldDB" id="A0A5M5P3J2"/>
<feature type="transmembrane region" description="Helical" evidence="1">
    <location>
        <begin position="12"/>
        <end position="31"/>
    </location>
</feature>
<feature type="transmembrane region" description="Helical" evidence="1">
    <location>
        <begin position="70"/>
        <end position="92"/>
    </location>
</feature>
<evidence type="ECO:0000313" key="3">
    <source>
        <dbReference type="Proteomes" id="UP000479773"/>
    </source>
</evidence>
<evidence type="ECO:0000313" key="2">
    <source>
        <dbReference type="EMBL" id="KAA4751147.1"/>
    </source>
</evidence>
<keyword evidence="1" id="KW-1133">Transmembrane helix</keyword>
<feature type="transmembrane region" description="Helical" evidence="1">
    <location>
        <begin position="191"/>
        <end position="217"/>
    </location>
</feature>
<feature type="transmembrane region" description="Helical" evidence="1">
    <location>
        <begin position="126"/>
        <end position="146"/>
    </location>
</feature>
<feature type="transmembrane region" description="Helical" evidence="1">
    <location>
        <begin position="153"/>
        <end position="179"/>
    </location>
</feature>
<dbReference type="InterPro" id="IPR045692">
    <property type="entry name" value="DUF6057"/>
</dbReference>
<accession>A0A5M5P3J2</accession>
<gene>
    <name evidence="2" type="ORF">F3B44_14050</name>
</gene>
<dbReference type="Proteomes" id="UP000479773">
    <property type="component" value="Unassembled WGS sequence"/>
</dbReference>
<protein>
    <recommendedName>
        <fullName evidence="4">Transmembrane protein</fullName>
    </recommendedName>
</protein>
<keyword evidence="1" id="KW-0812">Transmembrane</keyword>
<feature type="transmembrane region" description="Helical" evidence="1">
    <location>
        <begin position="104"/>
        <end position="120"/>
    </location>
</feature>
<evidence type="ECO:0000256" key="1">
    <source>
        <dbReference type="SAM" id="Phobius"/>
    </source>
</evidence>
<comment type="caution">
    <text evidence="2">The sequence shown here is derived from an EMBL/GenBank/DDBJ whole genome shotgun (WGS) entry which is preliminary data.</text>
</comment>
<organism evidence="2 3">
    <name type="scientific">Bacteroides fragilis</name>
    <dbReference type="NCBI Taxonomy" id="817"/>
    <lineage>
        <taxon>Bacteria</taxon>
        <taxon>Pseudomonadati</taxon>
        <taxon>Bacteroidota</taxon>
        <taxon>Bacteroidia</taxon>
        <taxon>Bacteroidales</taxon>
        <taxon>Bacteroidaceae</taxon>
        <taxon>Bacteroides</taxon>
    </lineage>
</organism>